<keyword evidence="8" id="KW-0539">Nucleus</keyword>
<keyword evidence="4" id="KW-0378">Hydrolase</keyword>
<dbReference type="InterPro" id="IPR038718">
    <property type="entry name" value="SNF2-like_sf"/>
</dbReference>
<dbReference type="InterPro" id="IPR000330">
    <property type="entry name" value="SNF2_N"/>
</dbReference>
<dbReference type="GO" id="GO:0003677">
    <property type="term" value="F:DNA binding"/>
    <property type="evidence" value="ECO:0007669"/>
    <property type="project" value="UniProtKB-KW"/>
</dbReference>
<dbReference type="SUPFAM" id="SSF52540">
    <property type="entry name" value="P-loop containing nucleoside triphosphate hydrolases"/>
    <property type="match status" value="2"/>
</dbReference>
<dbReference type="InterPro" id="IPR049730">
    <property type="entry name" value="SNF2/RAD54-like_C"/>
</dbReference>
<feature type="compositionally biased region" description="Polar residues" evidence="9">
    <location>
        <begin position="991"/>
        <end position="1003"/>
    </location>
</feature>
<feature type="compositionally biased region" description="Basic and acidic residues" evidence="9">
    <location>
        <begin position="493"/>
        <end position="503"/>
    </location>
</feature>
<dbReference type="STRING" id="43041.A0A182K192"/>
<feature type="compositionally biased region" description="Polar residues" evidence="9">
    <location>
        <begin position="55"/>
        <end position="65"/>
    </location>
</feature>
<name>A0A182K192_9DIPT</name>
<proteinExistence type="inferred from homology"/>
<feature type="compositionally biased region" description="Basic and acidic residues" evidence="9">
    <location>
        <begin position="967"/>
        <end position="976"/>
    </location>
</feature>
<dbReference type="SMART" id="SM00487">
    <property type="entry name" value="DEXDc"/>
    <property type="match status" value="1"/>
</dbReference>
<feature type="compositionally biased region" description="Basic residues" evidence="9">
    <location>
        <begin position="1"/>
        <end position="21"/>
    </location>
</feature>
<feature type="region of interest" description="Disordered" evidence="9">
    <location>
        <begin position="924"/>
        <end position="1010"/>
    </location>
</feature>
<evidence type="ECO:0000256" key="8">
    <source>
        <dbReference type="ARBA" id="ARBA00023242"/>
    </source>
</evidence>
<comment type="subcellular location">
    <subcellularLocation>
        <location evidence="1">Nucleus</location>
    </subcellularLocation>
</comment>
<feature type="compositionally biased region" description="Low complexity" evidence="9">
    <location>
        <begin position="956"/>
        <end position="966"/>
    </location>
</feature>
<feature type="region of interest" description="Disordered" evidence="9">
    <location>
        <begin position="278"/>
        <end position="532"/>
    </location>
</feature>
<dbReference type="Pfam" id="PF00271">
    <property type="entry name" value="Helicase_C"/>
    <property type="match status" value="1"/>
</dbReference>
<dbReference type="Gene3D" id="3.40.50.300">
    <property type="entry name" value="P-loop containing nucleotide triphosphate hydrolases"/>
    <property type="match status" value="1"/>
</dbReference>
<dbReference type="PANTHER" id="PTHR45797">
    <property type="entry name" value="RAD54-LIKE"/>
    <property type="match status" value="1"/>
</dbReference>
<evidence type="ECO:0000256" key="3">
    <source>
        <dbReference type="ARBA" id="ARBA00022741"/>
    </source>
</evidence>
<dbReference type="EnsemblMetazoa" id="ACHR004526-RA">
    <property type="protein sequence ID" value="ACHR004526-PA"/>
    <property type="gene ID" value="ACHR004526"/>
</dbReference>
<dbReference type="GO" id="GO:0005524">
    <property type="term" value="F:ATP binding"/>
    <property type="evidence" value="ECO:0007669"/>
    <property type="project" value="UniProtKB-KW"/>
</dbReference>
<evidence type="ECO:0000256" key="2">
    <source>
        <dbReference type="ARBA" id="ARBA00007025"/>
    </source>
</evidence>
<evidence type="ECO:0008006" key="14">
    <source>
        <dbReference type="Google" id="ProtNLM"/>
    </source>
</evidence>
<reference evidence="13" key="1">
    <citation type="submission" date="2013-03" db="EMBL/GenBank/DDBJ databases">
        <title>The Genome Sequence of Anopheles christyi ACHKN1017.</title>
        <authorList>
            <consortium name="The Broad Institute Genomics Platform"/>
            <person name="Neafsey D.E."/>
            <person name="Besansky N."/>
            <person name="Walker B."/>
            <person name="Young S.K."/>
            <person name="Zeng Q."/>
            <person name="Gargeya S."/>
            <person name="Fitzgerald M."/>
            <person name="Haas B."/>
            <person name="Abouelleil A."/>
            <person name="Allen A.W."/>
            <person name="Alvarado L."/>
            <person name="Arachchi H.M."/>
            <person name="Berlin A.M."/>
            <person name="Chapman S.B."/>
            <person name="Gainer-Dewar J."/>
            <person name="Goldberg J."/>
            <person name="Griggs A."/>
            <person name="Gujja S."/>
            <person name="Hansen M."/>
            <person name="Howarth C."/>
            <person name="Imamovic A."/>
            <person name="Ireland A."/>
            <person name="Larimer J."/>
            <person name="McCowan C."/>
            <person name="Murphy C."/>
            <person name="Pearson M."/>
            <person name="Poon T.W."/>
            <person name="Priest M."/>
            <person name="Roberts A."/>
            <person name="Saif S."/>
            <person name="Shea T."/>
            <person name="Sisk P."/>
            <person name="Sykes S."/>
            <person name="Wortman J."/>
            <person name="Nusbaum C."/>
            <person name="Birren B."/>
        </authorList>
    </citation>
    <scope>NUCLEOTIDE SEQUENCE [LARGE SCALE GENOMIC DNA]</scope>
    <source>
        <strain evidence="13">ACHKN1017</strain>
    </source>
</reference>
<feature type="compositionally biased region" description="Basic and acidic residues" evidence="9">
    <location>
        <begin position="104"/>
        <end position="113"/>
    </location>
</feature>
<dbReference type="GO" id="GO:0005634">
    <property type="term" value="C:nucleus"/>
    <property type="evidence" value="ECO:0007669"/>
    <property type="project" value="UniProtKB-SubCell"/>
</dbReference>
<evidence type="ECO:0000256" key="9">
    <source>
        <dbReference type="SAM" id="MobiDB-lite"/>
    </source>
</evidence>
<dbReference type="GO" id="GO:0004386">
    <property type="term" value="F:helicase activity"/>
    <property type="evidence" value="ECO:0007669"/>
    <property type="project" value="UniProtKB-KW"/>
</dbReference>
<dbReference type="VEuPathDB" id="VectorBase:ACHR004526"/>
<keyword evidence="3" id="KW-0547">Nucleotide-binding</keyword>
<feature type="compositionally biased region" description="Basic residues" evidence="9">
    <location>
        <begin position="481"/>
        <end position="492"/>
    </location>
</feature>
<comment type="similarity">
    <text evidence="2">Belongs to the SNF2/RAD54 helicase family.</text>
</comment>
<keyword evidence="6" id="KW-0067">ATP-binding</keyword>
<evidence type="ECO:0000259" key="10">
    <source>
        <dbReference type="PROSITE" id="PS51192"/>
    </source>
</evidence>
<keyword evidence="5" id="KW-0347">Helicase</keyword>
<feature type="compositionally biased region" description="Basic and acidic residues" evidence="9">
    <location>
        <begin position="514"/>
        <end position="532"/>
    </location>
</feature>
<dbReference type="InterPro" id="IPR027417">
    <property type="entry name" value="P-loop_NTPase"/>
</dbReference>
<feature type="compositionally biased region" description="Basic residues" evidence="9">
    <location>
        <begin position="279"/>
        <end position="290"/>
    </location>
</feature>
<feature type="domain" description="Helicase ATP-binding" evidence="10">
    <location>
        <begin position="604"/>
        <end position="793"/>
    </location>
</feature>
<evidence type="ECO:0000256" key="1">
    <source>
        <dbReference type="ARBA" id="ARBA00004123"/>
    </source>
</evidence>
<dbReference type="InterPro" id="IPR001650">
    <property type="entry name" value="Helicase_C-like"/>
</dbReference>
<evidence type="ECO:0000259" key="11">
    <source>
        <dbReference type="PROSITE" id="PS51194"/>
    </source>
</evidence>
<feature type="compositionally biased region" description="Basic and acidic residues" evidence="9">
    <location>
        <begin position="328"/>
        <end position="341"/>
    </location>
</feature>
<accession>A0A182K192</accession>
<feature type="domain" description="Helicase C-terminal" evidence="11">
    <location>
        <begin position="1040"/>
        <end position="1223"/>
    </location>
</feature>
<keyword evidence="7" id="KW-0238">DNA-binding</keyword>
<evidence type="ECO:0000256" key="4">
    <source>
        <dbReference type="ARBA" id="ARBA00022801"/>
    </source>
</evidence>
<feature type="compositionally biased region" description="Polar residues" evidence="9">
    <location>
        <begin position="384"/>
        <end position="394"/>
    </location>
</feature>
<sequence>MKKSSLRDKRKQQPITPRRKNKVDSGSDVDQENERMHVKQDSETVKSSSKVKSGDNLTNATTTPPTGLLENGAIISGAGGGSGEATAPVDENKSPVPDQDETREDSSSEETKHTIRLVSLDKLLRPSLVGKVPEGSKGEEKEPRKSRRSSSPSNLAVKKNISIIELSDDTDEESLQQFVINNTPEKSEENAGDVGVSKSSSSSSKVSVKSAKKSASVERGVKSTALLPLMTKELNIVLTPLSTDLSTIKATHGLTEIRDHRNNLIENFVSNTHRFSDRTRKRTVVGRKKMASLQEEQQSDAAVEKKIDADNNSEQQRQNDDSGSESKNQSDVDEGSKRNDSDSDAPITRGRNKSKNSIPKEKKNIKNTRKRRAVTDSEEEQDTGKPSTPVANGNSDKDSESGSDFEFAKRNTATSRSQRAAERSKRGVAGPTKAAAAPSVDDNASNDEEADTEKNDFQTRKKRTRIRRNSTSSSGGDGKPLSKRKKRKRFQKNKSDSEGDSPNKGRKNIRKLMKKSDLEETTKNAEQVERERKQRIVERQKLYNQVYDEKPEEACTLDQLVLDFDEETKETLLEVDRKLVKQLKPHQANGVKFMFDACFESLEQMKESKGSGCILAHCMGLGKTLQVVTLAHTLLASADLTGIERILVVCPLSTVLNWANEFQMWMKHVKKGTEVEVYEISKYKDNVTRANKLMEWHNEGGVMIMGYDMFRNLANPTASRIRKKVRESLQTSLIDPGPELIVCDEGHLLKNEKTSLSQAVNRISTMRRIVLTGTPIQNNMKEYYCMVQFVKPKLLGTYLEYLNRFVNPITNGQYTDSTPYDIQLMRKRAHVLHKLLDGCVQRRDYAVLAPFLPPKLEFVVSIKLTALQSTLYKHYMENMAGKRLDDDPTLKRPSMLFNDFQNLQRIWTHPRVLRYNSDRYEIKQQRKRDMDSENESEGSLKDFIDDEDTAESTPASSDSDSDVQSVHNDDSEEGKSTGDSSAKSKRKATIGTRSTRNNPNANGNDEDEVLQKPENPTEWWMQMCPESELDNLEHSGKLVVLMEILKECEAIGDKLLVFSQSLYSLDVIEHFLSLLDDNMQKDEEERDEKLSKYAGSWSMGLDYFRLDGSTSIDNRNDACKVFNDESNTRARLFLISTRAGGLGINLVAANRVVIFDVSWNPSHDIQSIFRVYRFGQNKPCYIYRFIAMGTMEEKIYERQVTKQAISKRVIDEQQIDRHYKENDLQELYRYEVEINEPRPTPNVPKDRLFAELLKRFDPLIYKYHEHDSLLENKEEETLNEEERKAAWEEFEQEKNRPPMPAYGTSGLGIGMAGRGVNGPVTSSTMYGFRNDVLLKLLHLKAREDNPTFNDATINAMIPFLMQQLSQQMRDGELTMYKSLWELYYKLEVPSQQINPQQYSMPYNTMQPGMVMGQMPPQQPLISQQQPMARNVPAAGPAVNMQYQMNPFQIAMQEPGISGMQMLGTSDDADVIEVNPPNRGPIVIDPEVVELD</sequence>
<evidence type="ECO:0000256" key="5">
    <source>
        <dbReference type="ARBA" id="ARBA00022806"/>
    </source>
</evidence>
<feature type="compositionally biased region" description="Basic and acidic residues" evidence="9">
    <location>
        <begin position="32"/>
        <end position="44"/>
    </location>
</feature>
<dbReference type="Gene3D" id="3.40.50.10810">
    <property type="entry name" value="Tandem AAA-ATPase domain"/>
    <property type="match status" value="1"/>
</dbReference>
<feature type="compositionally biased region" description="Low complexity" evidence="9">
    <location>
        <begin position="196"/>
        <end position="209"/>
    </location>
</feature>
<keyword evidence="13" id="KW-1185">Reference proteome</keyword>
<evidence type="ECO:0000313" key="13">
    <source>
        <dbReference type="Proteomes" id="UP000075881"/>
    </source>
</evidence>
<evidence type="ECO:0000256" key="7">
    <source>
        <dbReference type="ARBA" id="ARBA00023125"/>
    </source>
</evidence>
<dbReference type="PROSITE" id="PS51192">
    <property type="entry name" value="HELICASE_ATP_BIND_1"/>
    <property type="match status" value="1"/>
</dbReference>
<evidence type="ECO:0000256" key="6">
    <source>
        <dbReference type="ARBA" id="ARBA00022840"/>
    </source>
</evidence>
<feature type="region of interest" description="Disordered" evidence="9">
    <location>
        <begin position="1"/>
        <end position="159"/>
    </location>
</feature>
<evidence type="ECO:0000313" key="12">
    <source>
        <dbReference type="EnsemblMetazoa" id="ACHR004526-PA"/>
    </source>
</evidence>
<protein>
    <recommendedName>
        <fullName evidence="14">Transcriptional regulator ATRX</fullName>
    </recommendedName>
</protein>
<dbReference type="SMART" id="SM00490">
    <property type="entry name" value="HELICc"/>
    <property type="match status" value="1"/>
</dbReference>
<dbReference type="PANTHER" id="PTHR45797:SF3">
    <property type="entry name" value="TRANSCRIPTIONAL REGULATOR ATRX HOMOLOG"/>
    <property type="match status" value="1"/>
</dbReference>
<feature type="compositionally biased region" description="Basic residues" evidence="9">
    <location>
        <begin position="504"/>
        <end position="513"/>
    </location>
</feature>
<dbReference type="CDD" id="cd18793">
    <property type="entry name" value="SF2_C_SNF"/>
    <property type="match status" value="1"/>
</dbReference>
<dbReference type="InterPro" id="IPR044574">
    <property type="entry name" value="ARIP4-like"/>
</dbReference>
<dbReference type="PROSITE" id="PS51194">
    <property type="entry name" value="HELICASE_CTER"/>
    <property type="match status" value="1"/>
</dbReference>
<feature type="compositionally biased region" description="Basic and acidic residues" evidence="9">
    <location>
        <begin position="134"/>
        <end position="143"/>
    </location>
</feature>
<dbReference type="Pfam" id="PF00176">
    <property type="entry name" value="SNF2-rel_dom"/>
    <property type="match status" value="1"/>
</dbReference>
<dbReference type="InterPro" id="IPR014001">
    <property type="entry name" value="Helicase_ATP-bd"/>
</dbReference>
<feature type="region of interest" description="Disordered" evidence="9">
    <location>
        <begin position="181"/>
        <end position="215"/>
    </location>
</feature>
<dbReference type="GO" id="GO:0016887">
    <property type="term" value="F:ATP hydrolysis activity"/>
    <property type="evidence" value="ECO:0007669"/>
    <property type="project" value="InterPro"/>
</dbReference>
<organism evidence="12 13">
    <name type="scientific">Anopheles christyi</name>
    <dbReference type="NCBI Taxonomy" id="43041"/>
    <lineage>
        <taxon>Eukaryota</taxon>
        <taxon>Metazoa</taxon>
        <taxon>Ecdysozoa</taxon>
        <taxon>Arthropoda</taxon>
        <taxon>Hexapoda</taxon>
        <taxon>Insecta</taxon>
        <taxon>Pterygota</taxon>
        <taxon>Neoptera</taxon>
        <taxon>Endopterygota</taxon>
        <taxon>Diptera</taxon>
        <taxon>Nematocera</taxon>
        <taxon>Culicoidea</taxon>
        <taxon>Culicidae</taxon>
        <taxon>Anophelinae</taxon>
        <taxon>Anopheles</taxon>
    </lineage>
</organism>
<dbReference type="Proteomes" id="UP000075881">
    <property type="component" value="Unassembled WGS sequence"/>
</dbReference>
<reference evidence="12" key="2">
    <citation type="submission" date="2020-05" db="UniProtKB">
        <authorList>
            <consortium name="EnsemblMetazoa"/>
        </authorList>
    </citation>
    <scope>IDENTIFICATION</scope>
    <source>
        <strain evidence="12">ACHKN1017</strain>
    </source>
</reference>